<gene>
    <name evidence="2" type="ORF">JQS30_14780</name>
</gene>
<dbReference type="Pfam" id="PF11716">
    <property type="entry name" value="MDMPI_N"/>
    <property type="match status" value="1"/>
</dbReference>
<dbReference type="KEGG" id="nav:JQS30_14780"/>
<dbReference type="Gene3D" id="1.20.120.450">
    <property type="entry name" value="dinb family like domain"/>
    <property type="match status" value="1"/>
</dbReference>
<evidence type="ECO:0000313" key="3">
    <source>
        <dbReference type="Proteomes" id="UP000662939"/>
    </source>
</evidence>
<dbReference type="NCBIfam" id="TIGR03086">
    <property type="entry name" value="TIGR03086 family metal-binding protein"/>
    <property type="match status" value="1"/>
</dbReference>
<dbReference type="Proteomes" id="UP000662939">
    <property type="component" value="Chromosome"/>
</dbReference>
<accession>A0A895XRX1</accession>
<dbReference type="SUPFAM" id="SSF109854">
    <property type="entry name" value="DinB/YfiT-like putative metalloenzymes"/>
    <property type="match status" value="1"/>
</dbReference>
<proteinExistence type="predicted"/>
<evidence type="ECO:0000259" key="1">
    <source>
        <dbReference type="Pfam" id="PF11716"/>
    </source>
</evidence>
<dbReference type="InterPro" id="IPR024344">
    <property type="entry name" value="MDMPI_metal-binding"/>
</dbReference>
<sequence>MCDKVADDTVAVVNGIDDSQLSDPTPCAEFDVRGLVNHLFHIAGELHKGVNGEHIAPLAQPQDHIGQGGDWRARYADTAKELAATLADPRSAEGKAVAGIPRHVFVKMPLIDLLVHGWDLAQATGQSYRPDQASVEVLYELTRDLAALGRATGAFQSVHPVPEDAETFDKLLGLTGRNPEWTP</sequence>
<keyword evidence="3" id="KW-1185">Reference proteome</keyword>
<protein>
    <submittedName>
        <fullName evidence="2">TIGR03086 family protein</fullName>
    </submittedName>
</protein>
<dbReference type="NCBIfam" id="TIGR03083">
    <property type="entry name" value="maleylpyruvate isomerase family mycothiol-dependent enzyme"/>
    <property type="match status" value="1"/>
</dbReference>
<organism evidence="2 3">
    <name type="scientific">Natronoglycomyces albus</name>
    <dbReference type="NCBI Taxonomy" id="2811108"/>
    <lineage>
        <taxon>Bacteria</taxon>
        <taxon>Bacillati</taxon>
        <taxon>Actinomycetota</taxon>
        <taxon>Actinomycetes</taxon>
        <taxon>Glycomycetales</taxon>
        <taxon>Glycomycetaceae</taxon>
        <taxon>Natronoglycomyces</taxon>
    </lineage>
</organism>
<dbReference type="InterPro" id="IPR017520">
    <property type="entry name" value="CHP03086"/>
</dbReference>
<dbReference type="InterPro" id="IPR017517">
    <property type="entry name" value="Maleyloyr_isom"/>
</dbReference>
<dbReference type="InterPro" id="IPR034660">
    <property type="entry name" value="DinB/YfiT-like"/>
</dbReference>
<reference evidence="2" key="1">
    <citation type="submission" date="2021-02" db="EMBL/GenBank/DDBJ databases">
        <title>Natronoglycomyces albus gen. nov., sp. nov, a haloalkaliphilic actinobacterium from a soda solonchak soil.</title>
        <authorList>
            <person name="Sorokin D.Y."/>
            <person name="Khijniak T.V."/>
            <person name="Zakharycheva A.P."/>
            <person name="Boueva O.V."/>
            <person name="Ariskina E.V."/>
            <person name="Hahnke R.L."/>
            <person name="Bunk B."/>
            <person name="Sproer C."/>
            <person name="Schumann P."/>
            <person name="Evtushenko L.I."/>
            <person name="Kublanov I.V."/>
        </authorList>
    </citation>
    <scope>NUCLEOTIDE SEQUENCE</scope>
    <source>
        <strain evidence="2">DSM 106290</strain>
    </source>
</reference>
<evidence type="ECO:0000313" key="2">
    <source>
        <dbReference type="EMBL" id="QSB05010.1"/>
    </source>
</evidence>
<dbReference type="EMBL" id="CP070496">
    <property type="protein sequence ID" value="QSB05010.1"/>
    <property type="molecule type" value="Genomic_DNA"/>
</dbReference>
<dbReference type="RefSeq" id="WP_213171010.1">
    <property type="nucleotide sequence ID" value="NZ_CP070496.1"/>
</dbReference>
<name>A0A895XRX1_9ACTN</name>
<feature type="domain" description="Mycothiol-dependent maleylpyruvate isomerase metal-binding" evidence="1">
    <location>
        <begin position="5"/>
        <end position="121"/>
    </location>
</feature>
<dbReference type="AlphaFoldDB" id="A0A895XRX1"/>
<dbReference type="GO" id="GO:0046872">
    <property type="term" value="F:metal ion binding"/>
    <property type="evidence" value="ECO:0007669"/>
    <property type="project" value="InterPro"/>
</dbReference>